<feature type="transmembrane region" description="Helical" evidence="6">
    <location>
        <begin position="12"/>
        <end position="31"/>
    </location>
</feature>
<name>A0ABV1H6N1_9FIRM</name>
<feature type="transmembrane region" description="Helical" evidence="6">
    <location>
        <begin position="283"/>
        <end position="299"/>
    </location>
</feature>
<dbReference type="PANTHER" id="PTHR21716">
    <property type="entry name" value="TRANSMEMBRANE PROTEIN"/>
    <property type="match status" value="1"/>
</dbReference>
<feature type="transmembrane region" description="Helical" evidence="6">
    <location>
        <begin position="166"/>
        <end position="188"/>
    </location>
</feature>
<evidence type="ECO:0000256" key="1">
    <source>
        <dbReference type="ARBA" id="ARBA00004141"/>
    </source>
</evidence>
<evidence type="ECO:0000256" key="2">
    <source>
        <dbReference type="ARBA" id="ARBA00009773"/>
    </source>
</evidence>
<evidence type="ECO:0000256" key="4">
    <source>
        <dbReference type="ARBA" id="ARBA00022989"/>
    </source>
</evidence>
<sequence>MNNKESVWTFRRRMVLLLGSGVIVFLVYLAVRYLFVLASPFIIAYGIALVIEKPVNALAKVFRGKKTLASTLIVTGLTIIIAAAVFYITWLGVAEIKSFIANFEYLFIMVRQKTAGICLDVDGMLGLSDGCSLEFVCSCADRIRRIFQNGHPEEVVSSVLRISFPILVNTAVIAGAVIVCLISVVYLSGVLEKVRKWRENSIFREEVCALTLELKKLIQVYFKIELIIMLINAGICIAGLLLIHNPYAVVIGILIGLVDALPFFGTGTVLIPWAVILLLFRNYYAGAVLLSVYVMTYFVREIMESKCMGDRLGIAPFTMLMVIFTGIMVYGILGFILGPLSYCMMKALIRYFASVLENAGGTWYT</sequence>
<evidence type="ECO:0000256" key="6">
    <source>
        <dbReference type="SAM" id="Phobius"/>
    </source>
</evidence>
<comment type="similarity">
    <text evidence="2">Belongs to the autoinducer-2 exporter (AI-2E) (TC 2.A.86) family.</text>
</comment>
<organism evidence="7 8">
    <name type="scientific">Lachnospira intestinalis</name>
    <dbReference type="NCBI Taxonomy" id="3133158"/>
    <lineage>
        <taxon>Bacteria</taxon>
        <taxon>Bacillati</taxon>
        <taxon>Bacillota</taxon>
        <taxon>Clostridia</taxon>
        <taxon>Lachnospirales</taxon>
        <taxon>Lachnospiraceae</taxon>
        <taxon>Lachnospira</taxon>
    </lineage>
</organism>
<keyword evidence="8" id="KW-1185">Reference proteome</keyword>
<keyword evidence="5 6" id="KW-0472">Membrane</keyword>
<dbReference type="EMBL" id="JBBMFS010000008">
    <property type="protein sequence ID" value="MEQ2555369.1"/>
    <property type="molecule type" value="Genomic_DNA"/>
</dbReference>
<feature type="transmembrane region" description="Helical" evidence="6">
    <location>
        <begin position="319"/>
        <end position="340"/>
    </location>
</feature>
<feature type="transmembrane region" description="Helical" evidence="6">
    <location>
        <begin position="37"/>
        <end position="55"/>
    </location>
</feature>
<comment type="caution">
    <text evidence="7">The sequence shown here is derived from an EMBL/GenBank/DDBJ whole genome shotgun (WGS) entry which is preliminary data.</text>
</comment>
<evidence type="ECO:0000313" key="8">
    <source>
        <dbReference type="Proteomes" id="UP001546774"/>
    </source>
</evidence>
<dbReference type="Pfam" id="PF01594">
    <property type="entry name" value="AI-2E_transport"/>
    <property type="match status" value="1"/>
</dbReference>
<reference evidence="7" key="1">
    <citation type="submission" date="2024-03" db="EMBL/GenBank/DDBJ databases">
        <title>Human intestinal bacterial collection.</title>
        <authorList>
            <person name="Pauvert C."/>
            <person name="Hitch T.C.A."/>
            <person name="Clavel T."/>
        </authorList>
    </citation>
    <scope>NUCLEOTIDE SEQUENCE [LARGE SCALE GENOMIC DNA]</scope>
    <source>
        <strain evidence="7">CLA-AA-H89B</strain>
    </source>
</reference>
<keyword evidence="4 6" id="KW-1133">Transmembrane helix</keyword>
<evidence type="ECO:0000313" key="7">
    <source>
        <dbReference type="EMBL" id="MEQ2555369.1"/>
    </source>
</evidence>
<feature type="transmembrane region" description="Helical" evidence="6">
    <location>
        <begin position="249"/>
        <end position="276"/>
    </location>
</feature>
<feature type="transmembrane region" description="Helical" evidence="6">
    <location>
        <begin position="67"/>
        <end position="90"/>
    </location>
</feature>
<dbReference type="PANTHER" id="PTHR21716:SF68">
    <property type="entry name" value="TRANSPORT PROTEIN YTVI-RELATED"/>
    <property type="match status" value="1"/>
</dbReference>
<feature type="transmembrane region" description="Helical" evidence="6">
    <location>
        <begin position="220"/>
        <end position="243"/>
    </location>
</feature>
<proteinExistence type="inferred from homology"/>
<accession>A0ABV1H6N1</accession>
<dbReference type="InterPro" id="IPR002549">
    <property type="entry name" value="AI-2E-like"/>
</dbReference>
<evidence type="ECO:0000256" key="5">
    <source>
        <dbReference type="ARBA" id="ARBA00023136"/>
    </source>
</evidence>
<dbReference type="Proteomes" id="UP001546774">
    <property type="component" value="Unassembled WGS sequence"/>
</dbReference>
<gene>
    <name evidence="7" type="ORF">WMO37_10170</name>
</gene>
<comment type="subcellular location">
    <subcellularLocation>
        <location evidence="1">Membrane</location>
        <topology evidence="1">Multi-pass membrane protein</topology>
    </subcellularLocation>
</comment>
<evidence type="ECO:0000256" key="3">
    <source>
        <dbReference type="ARBA" id="ARBA00022692"/>
    </source>
</evidence>
<keyword evidence="3 6" id="KW-0812">Transmembrane</keyword>
<protein>
    <submittedName>
        <fullName evidence="7">AI-2E family transporter</fullName>
    </submittedName>
</protein>